<dbReference type="AlphaFoldDB" id="A0A445L3F3"/>
<dbReference type="InterPro" id="IPR011011">
    <property type="entry name" value="Znf_FYVE_PHD"/>
</dbReference>
<evidence type="ECO:0000256" key="1">
    <source>
        <dbReference type="ARBA" id="ARBA00022723"/>
    </source>
</evidence>
<dbReference type="InterPro" id="IPR049914">
    <property type="entry name" value="PHD1-3/5-6"/>
</dbReference>
<dbReference type="Pfam" id="PF23121">
    <property type="entry name" value="SPOC_AIPP2"/>
    <property type="match status" value="1"/>
</dbReference>
<accession>A0A445L3F3</accession>
<evidence type="ECO:0000313" key="8">
    <source>
        <dbReference type="Proteomes" id="UP000289340"/>
    </source>
</evidence>
<dbReference type="GO" id="GO:0034244">
    <property type="term" value="P:negative regulation of transcription elongation by RNA polymerase II"/>
    <property type="evidence" value="ECO:0007669"/>
    <property type="project" value="InterPro"/>
</dbReference>
<keyword evidence="1" id="KW-0479">Metal-binding</keyword>
<dbReference type="InterPro" id="IPR056280">
    <property type="entry name" value="AIPP2-like_SPOC"/>
</dbReference>
<evidence type="ECO:0000256" key="2">
    <source>
        <dbReference type="ARBA" id="ARBA00022771"/>
    </source>
</evidence>
<organism evidence="7 8">
    <name type="scientific">Glycine soja</name>
    <name type="common">Wild soybean</name>
    <dbReference type="NCBI Taxonomy" id="3848"/>
    <lineage>
        <taxon>Eukaryota</taxon>
        <taxon>Viridiplantae</taxon>
        <taxon>Streptophyta</taxon>
        <taxon>Embryophyta</taxon>
        <taxon>Tracheophyta</taxon>
        <taxon>Spermatophyta</taxon>
        <taxon>Magnoliopsida</taxon>
        <taxon>eudicotyledons</taxon>
        <taxon>Gunneridae</taxon>
        <taxon>Pentapetalae</taxon>
        <taxon>rosids</taxon>
        <taxon>fabids</taxon>
        <taxon>Fabales</taxon>
        <taxon>Fabaceae</taxon>
        <taxon>Papilionoideae</taxon>
        <taxon>50 kb inversion clade</taxon>
        <taxon>NPAAA clade</taxon>
        <taxon>indigoferoid/millettioid clade</taxon>
        <taxon>Phaseoleae</taxon>
        <taxon>Glycine</taxon>
        <taxon>Glycine subgen. Soja</taxon>
    </lineage>
</organism>
<evidence type="ECO:0000256" key="4">
    <source>
        <dbReference type="ARBA" id="ARBA00023015"/>
    </source>
</evidence>
<proteinExistence type="predicted"/>
<keyword evidence="4" id="KW-0805">Transcription regulation</keyword>
<sequence>MIPQDFGVHHSPTLLTTIEVEKTNICLICGDKGDLKSLIYCDQCKACAEHSYCLDKFHTEDDGTLIWRCEDCAPNYPKKCESKELRKSKRISHAAEAKYKRMKMKKESVAVRKLKSVRSSEGFHAECLRRNDIEKRQPILEDKNILYKEPESPKGPLNTSSDKQALEHEKYEALTTPHLKYPEFDQHSRAHPLSDPVWTGQFILNKATDFGLVAYASSKACSKVLSAVTVLPTLLDVEILSRFAIWPKSFDMFPPNSDNIGLYFFPLYERDELSFDRVLNDIIEQEFALKAVINNVELLIFSSHLLPPNDRRICEKYYLWGAFKPKPMSGNIQSS</sequence>
<reference evidence="7 8" key="1">
    <citation type="submission" date="2018-09" db="EMBL/GenBank/DDBJ databases">
        <title>A high-quality reference genome of wild soybean provides a powerful tool to mine soybean genomes.</title>
        <authorList>
            <person name="Xie M."/>
            <person name="Chung C.Y.L."/>
            <person name="Li M.-W."/>
            <person name="Wong F.-L."/>
            <person name="Chan T.-F."/>
            <person name="Lam H.-M."/>
        </authorList>
    </citation>
    <scope>NUCLEOTIDE SEQUENCE [LARGE SCALE GENOMIC DNA]</scope>
    <source>
        <strain evidence="8">cv. W05</strain>
        <tissue evidence="7">Hypocotyl of etiolated seedlings</tissue>
    </source>
</reference>
<dbReference type="Gramene" id="XM_028373891.1">
    <property type="protein sequence ID" value="XP_028229692.1"/>
    <property type="gene ID" value="LOC114410108"/>
</dbReference>
<gene>
    <name evidence="7" type="ORF">D0Y65_010422</name>
</gene>
<dbReference type="GO" id="GO:0008270">
    <property type="term" value="F:zinc ion binding"/>
    <property type="evidence" value="ECO:0007669"/>
    <property type="project" value="UniProtKB-KW"/>
</dbReference>
<dbReference type="InterPro" id="IPR013083">
    <property type="entry name" value="Znf_RING/FYVE/PHD"/>
</dbReference>
<dbReference type="SUPFAM" id="SSF57903">
    <property type="entry name" value="FYVE/PHD zinc finger"/>
    <property type="match status" value="1"/>
</dbReference>
<evidence type="ECO:0000256" key="5">
    <source>
        <dbReference type="ARBA" id="ARBA00023163"/>
    </source>
</evidence>
<keyword evidence="2" id="KW-0863">Zinc-finger</keyword>
<keyword evidence="8" id="KW-1185">Reference proteome</keyword>
<feature type="domain" description="AIPP2-like SPOC-like" evidence="6">
    <location>
        <begin position="198"/>
        <end position="323"/>
    </location>
</feature>
<dbReference type="PANTHER" id="PTHR33304">
    <property type="match status" value="1"/>
</dbReference>
<evidence type="ECO:0000256" key="3">
    <source>
        <dbReference type="ARBA" id="ARBA00022833"/>
    </source>
</evidence>
<evidence type="ECO:0000259" key="6">
    <source>
        <dbReference type="Pfam" id="PF23121"/>
    </source>
</evidence>
<evidence type="ECO:0000313" key="7">
    <source>
        <dbReference type="EMBL" id="RZC17666.1"/>
    </source>
</evidence>
<keyword evidence="3" id="KW-0862">Zinc</keyword>
<dbReference type="Gene3D" id="3.30.40.10">
    <property type="entry name" value="Zinc/RING finger domain, C3HC4 (zinc finger)"/>
    <property type="match status" value="1"/>
</dbReference>
<protein>
    <recommendedName>
        <fullName evidence="6">AIPP2-like SPOC-like domain-containing protein</fullName>
    </recommendedName>
</protein>
<keyword evidence="5" id="KW-0804">Transcription</keyword>
<dbReference type="Proteomes" id="UP000289340">
    <property type="component" value="Chromosome 4"/>
</dbReference>
<dbReference type="PANTHER" id="PTHR33304:SF49">
    <property type="entry name" value="OS12G0161500 PROTEIN"/>
    <property type="match status" value="1"/>
</dbReference>
<name>A0A445L3F3_GLYSO</name>
<dbReference type="GO" id="GO:0140566">
    <property type="term" value="F:histone reader activity"/>
    <property type="evidence" value="ECO:0007669"/>
    <property type="project" value="InterPro"/>
</dbReference>
<dbReference type="EMBL" id="QZWG01000004">
    <property type="protein sequence ID" value="RZC17666.1"/>
    <property type="molecule type" value="Genomic_DNA"/>
</dbReference>
<comment type="caution">
    <text evidence="7">The sequence shown here is derived from an EMBL/GenBank/DDBJ whole genome shotgun (WGS) entry which is preliminary data.</text>
</comment>